<comment type="similarity">
    <text evidence="1">Belongs to the peptidase C14B family.</text>
</comment>
<dbReference type="Gene3D" id="3.40.50.150">
    <property type="entry name" value="Vaccinia Virus protein VP39"/>
    <property type="match status" value="1"/>
</dbReference>
<sequence length="884" mass="96268">MTEGSKQGRKSALLIGINEYSNSDMKDLRGCLSDVATTEGFLTEVAGIPSTSITKLISPPASPKDLPTFSKILSAFKTLADNAQLGDFIYIHYSGHGTRLPTQFGDLKGENVLFDECLVLPRSDGKLDHLRDVEIAFLLKQIVNKGATVTFVLDCCHSGGATRGPDEDDGVRGSDEIPHENFYDLNRTPIQSVDDLRDAWGLPPGDDDDDAGRGASVVQHWMTASKGINFLAACLPKQQAQEVPRGATVKRGLLTDCLASVVNQNGGADVLRQLSCDVVSNLVARTLKTHKQRDRSKKQDVVFGGQGDCRFFGIENVVRPAVVVTSVETSGRRKQLTVGLTAGVAHGVCEEDIFAIYPSDKPLNSVADYTAPLATCSVNAVESFTCKAEIVLDAANLNQVQVGCVAVSLRRILKDHALQPRGVWVSAADDSAEPLDPIVQEVRDCISPESSIVELQDAGEAFFKVLVQGDGNFTISFTPNQAKAEVEVTGEPEDVLSHLVHLTIFYNLFHLTKDNATQNIQGITVSKIGYLEKGAKLPQPQSFQLDHPSSPIAKLNPIPPGSINIFKGQTLGIEVRNKSRKDLYVEILDLEPSWQVNRIYPREGFDPILTPPNEGTRFFIEMSPSAEVPGAVQPDTFDRYSIILVSEVYLNKEGLKVLDVGCADGILLRDLQKQVTPSARLVGVDIMNSFMPPSPQVNISYQVYDVCEPPSGELNESFDLTHVRYVLPGCAKVGYQKAVDNLAATLTPGGWLQVQEMDLDYNRSEVGQATNDANQVFSGLFDQIGLGARFPSKLDKAFEAAGLVNVSIQNVDFPMGKRLGDDKAAHDSWEPFALTIPSVVETAKSLGADIPDPVYNNLAERFEKEVKEQGSLWRSFIIIGQKPE</sequence>
<dbReference type="Pfam" id="PF13489">
    <property type="entry name" value="Methyltransf_23"/>
    <property type="match status" value="1"/>
</dbReference>
<name>A0A428TP61_9HYPO</name>
<keyword evidence="4" id="KW-1185">Reference proteome</keyword>
<organism evidence="3 4">
    <name type="scientific">Fusarium ambrosium</name>
    <dbReference type="NCBI Taxonomy" id="131363"/>
    <lineage>
        <taxon>Eukaryota</taxon>
        <taxon>Fungi</taxon>
        <taxon>Dikarya</taxon>
        <taxon>Ascomycota</taxon>
        <taxon>Pezizomycotina</taxon>
        <taxon>Sordariomycetes</taxon>
        <taxon>Hypocreomycetidae</taxon>
        <taxon>Hypocreales</taxon>
        <taxon>Nectriaceae</taxon>
        <taxon>Fusarium</taxon>
        <taxon>Fusarium solani species complex</taxon>
    </lineage>
</organism>
<dbReference type="SUPFAM" id="SSF53335">
    <property type="entry name" value="S-adenosyl-L-methionine-dependent methyltransferases"/>
    <property type="match status" value="1"/>
</dbReference>
<dbReference type="PANTHER" id="PTHR48104">
    <property type="entry name" value="METACASPASE-4"/>
    <property type="match status" value="1"/>
</dbReference>
<protein>
    <recommendedName>
        <fullName evidence="2">Peptidase C14 caspase domain-containing protein</fullName>
    </recommendedName>
</protein>
<dbReference type="EMBL" id="NIZV01000158">
    <property type="protein sequence ID" value="RSM03848.1"/>
    <property type="molecule type" value="Genomic_DNA"/>
</dbReference>
<gene>
    <name evidence="3" type="ORF">CDV31_010314</name>
</gene>
<evidence type="ECO:0000313" key="3">
    <source>
        <dbReference type="EMBL" id="RSM03848.1"/>
    </source>
</evidence>
<dbReference type="Proteomes" id="UP000288429">
    <property type="component" value="Unassembled WGS sequence"/>
</dbReference>
<dbReference type="PANTHER" id="PTHR48104:SF30">
    <property type="entry name" value="METACASPASE-1"/>
    <property type="match status" value="1"/>
</dbReference>
<evidence type="ECO:0000313" key="4">
    <source>
        <dbReference type="Proteomes" id="UP000288429"/>
    </source>
</evidence>
<dbReference type="Gene3D" id="3.40.50.1460">
    <property type="match status" value="1"/>
</dbReference>
<accession>A0A428TP61</accession>
<evidence type="ECO:0000256" key="1">
    <source>
        <dbReference type="ARBA" id="ARBA00009005"/>
    </source>
</evidence>
<dbReference type="CDD" id="cd02440">
    <property type="entry name" value="AdoMet_MTases"/>
    <property type="match status" value="1"/>
</dbReference>
<reference evidence="3 4" key="1">
    <citation type="submission" date="2017-06" db="EMBL/GenBank/DDBJ databases">
        <title>Cmopartive genomic analysis of Ambrosia Fusariam Clade fungi.</title>
        <authorList>
            <person name="Stajich J.E."/>
            <person name="Carrillo J."/>
            <person name="Kijimoto T."/>
            <person name="Eskalen A."/>
            <person name="O'Donnell K."/>
            <person name="Kasson M."/>
        </authorList>
    </citation>
    <scope>NUCLEOTIDE SEQUENCE [LARGE SCALE GENOMIC DNA]</scope>
    <source>
        <strain evidence="3 4">NRRL 20438</strain>
    </source>
</reference>
<evidence type="ECO:0000259" key="2">
    <source>
        <dbReference type="Pfam" id="PF00656"/>
    </source>
</evidence>
<feature type="domain" description="Peptidase C14 caspase" evidence="2">
    <location>
        <begin position="9"/>
        <end position="286"/>
    </location>
</feature>
<dbReference type="GO" id="GO:0005737">
    <property type="term" value="C:cytoplasm"/>
    <property type="evidence" value="ECO:0007669"/>
    <property type="project" value="TreeGrafter"/>
</dbReference>
<dbReference type="GO" id="GO:0006508">
    <property type="term" value="P:proteolysis"/>
    <property type="evidence" value="ECO:0007669"/>
    <property type="project" value="InterPro"/>
</dbReference>
<dbReference type="AlphaFoldDB" id="A0A428TP61"/>
<proteinExistence type="inferred from homology"/>
<comment type="caution">
    <text evidence="3">The sequence shown here is derived from an EMBL/GenBank/DDBJ whole genome shotgun (WGS) entry which is preliminary data.</text>
</comment>
<dbReference type="Pfam" id="PF00656">
    <property type="entry name" value="Peptidase_C14"/>
    <property type="match status" value="1"/>
</dbReference>
<dbReference type="InterPro" id="IPR050452">
    <property type="entry name" value="Metacaspase"/>
</dbReference>
<dbReference type="InterPro" id="IPR011600">
    <property type="entry name" value="Pept_C14_caspase"/>
</dbReference>
<dbReference type="GO" id="GO:0004197">
    <property type="term" value="F:cysteine-type endopeptidase activity"/>
    <property type="evidence" value="ECO:0007669"/>
    <property type="project" value="InterPro"/>
</dbReference>
<dbReference type="InterPro" id="IPR029063">
    <property type="entry name" value="SAM-dependent_MTases_sf"/>
</dbReference>